<evidence type="ECO:0000313" key="10">
    <source>
        <dbReference type="Proteomes" id="UP000195772"/>
    </source>
</evidence>
<dbReference type="InterPro" id="IPR001451">
    <property type="entry name" value="Hexapep"/>
</dbReference>
<evidence type="ECO:0000256" key="4">
    <source>
        <dbReference type="ARBA" id="ARBA00022737"/>
    </source>
</evidence>
<dbReference type="EC" id="2.3.1.191" evidence="7"/>
<keyword evidence="4 7" id="KW-0677">Repeat</keyword>
<keyword evidence="1 7" id="KW-0444">Lipid biosynthesis</keyword>
<dbReference type="UniPathway" id="UPA00973"/>
<comment type="catalytic activity">
    <reaction evidence="7">
        <text>a UDP-3-O-[(3R)-3-hydroxyacyl]-alpha-D-glucosamine + a (3R)-hydroxyacyl-[ACP] = a UDP-2-N,3-O-bis[(3R)-3-hydroxyacyl]-alpha-D-glucosamine + holo-[ACP] + H(+)</text>
        <dbReference type="Rhea" id="RHEA:53836"/>
        <dbReference type="Rhea" id="RHEA-COMP:9685"/>
        <dbReference type="Rhea" id="RHEA-COMP:9945"/>
        <dbReference type="ChEBI" id="CHEBI:15378"/>
        <dbReference type="ChEBI" id="CHEBI:64479"/>
        <dbReference type="ChEBI" id="CHEBI:78827"/>
        <dbReference type="ChEBI" id="CHEBI:137740"/>
        <dbReference type="ChEBI" id="CHEBI:137748"/>
        <dbReference type="EC" id="2.3.1.191"/>
    </reaction>
</comment>
<dbReference type="InterPro" id="IPR020573">
    <property type="entry name" value="UDP_GlcNAc_AcTrfase_non-rep"/>
</dbReference>
<keyword evidence="2 7" id="KW-0441">Lipid A biosynthesis</keyword>
<dbReference type="PANTHER" id="PTHR43378:SF2">
    <property type="entry name" value="UDP-3-O-ACYLGLUCOSAMINE N-ACYLTRANSFERASE 1, MITOCHONDRIAL-RELATED"/>
    <property type="match status" value="1"/>
</dbReference>
<name>A0A1Y3QZ33_9BACT</name>
<dbReference type="InterPro" id="IPR018357">
    <property type="entry name" value="Hexapep_transf_CS"/>
</dbReference>
<dbReference type="CDD" id="cd03352">
    <property type="entry name" value="LbH_LpxD"/>
    <property type="match status" value="1"/>
</dbReference>
<dbReference type="AlphaFoldDB" id="A0A1Y3QZ33"/>
<feature type="active site" description="Proton acceptor" evidence="7">
    <location>
        <position position="242"/>
    </location>
</feature>
<dbReference type="HAMAP" id="MF_00523">
    <property type="entry name" value="LpxD"/>
    <property type="match status" value="1"/>
</dbReference>
<dbReference type="GO" id="GO:0009245">
    <property type="term" value="P:lipid A biosynthetic process"/>
    <property type="evidence" value="ECO:0007669"/>
    <property type="project" value="UniProtKB-UniRule"/>
</dbReference>
<dbReference type="InterPro" id="IPR011004">
    <property type="entry name" value="Trimer_LpxA-like_sf"/>
</dbReference>
<evidence type="ECO:0000256" key="3">
    <source>
        <dbReference type="ARBA" id="ARBA00022679"/>
    </source>
</evidence>
<dbReference type="PANTHER" id="PTHR43378">
    <property type="entry name" value="UDP-3-O-ACYLGLUCOSAMINE N-ACYLTRANSFERASE"/>
    <property type="match status" value="1"/>
</dbReference>
<evidence type="ECO:0000256" key="2">
    <source>
        <dbReference type="ARBA" id="ARBA00022556"/>
    </source>
</evidence>
<comment type="similarity">
    <text evidence="7">Belongs to the transferase hexapeptide repeat family. LpxD subfamily.</text>
</comment>
<dbReference type="OrthoDB" id="9784739at2"/>
<proteinExistence type="inferred from homology"/>
<dbReference type="SUPFAM" id="SSF51161">
    <property type="entry name" value="Trimeric LpxA-like enzymes"/>
    <property type="match status" value="1"/>
</dbReference>
<dbReference type="EMBL" id="NFHB01000002">
    <property type="protein sequence ID" value="OUN04325.1"/>
    <property type="molecule type" value="Genomic_DNA"/>
</dbReference>
<dbReference type="RefSeq" id="WP_018694781.1">
    <property type="nucleotide sequence ID" value="NZ_AP025562.1"/>
</dbReference>
<dbReference type="Pfam" id="PF04613">
    <property type="entry name" value="LpxD"/>
    <property type="match status" value="1"/>
</dbReference>
<accession>A0A1Y3QZ33</accession>
<dbReference type="GO" id="GO:0016410">
    <property type="term" value="F:N-acyltransferase activity"/>
    <property type="evidence" value="ECO:0007669"/>
    <property type="project" value="InterPro"/>
</dbReference>
<evidence type="ECO:0000256" key="7">
    <source>
        <dbReference type="HAMAP-Rule" id="MF_00523"/>
    </source>
</evidence>
<dbReference type="NCBIfam" id="TIGR01853">
    <property type="entry name" value="lipid_A_lpxD"/>
    <property type="match status" value="1"/>
</dbReference>
<keyword evidence="6 7" id="KW-0012">Acyltransferase</keyword>
<dbReference type="PROSITE" id="PS00101">
    <property type="entry name" value="HEXAPEP_TRANSFERASES"/>
    <property type="match status" value="1"/>
</dbReference>
<comment type="function">
    <text evidence="7">Catalyzes the N-acylation of UDP-3-O-acylglucosamine using 3-hydroxyacyl-ACP as the acyl donor. Is involved in the biosynthesis of lipid A, a phosphorylated glycolipid that anchors the lipopolysaccharide to the outer membrane of the cell.</text>
</comment>
<dbReference type="Gene3D" id="2.160.10.10">
    <property type="entry name" value="Hexapeptide repeat proteins"/>
    <property type="match status" value="1"/>
</dbReference>
<comment type="pathway">
    <text evidence="7">Bacterial outer membrane biogenesis; LPS lipid A biosynthesis.</text>
</comment>
<dbReference type="Pfam" id="PF00132">
    <property type="entry name" value="Hexapep"/>
    <property type="match status" value="2"/>
</dbReference>
<dbReference type="eggNOG" id="COG1044">
    <property type="taxonomic scope" value="Bacteria"/>
</dbReference>
<dbReference type="GO" id="GO:0103118">
    <property type="term" value="F:UDP-3-O-[(3R)-3-hydroxyacyl]-glucosamine N-acyltransferase activity"/>
    <property type="evidence" value="ECO:0007669"/>
    <property type="project" value="UniProtKB-EC"/>
</dbReference>
<protein>
    <recommendedName>
        <fullName evidence="7">UDP-3-O-acylglucosamine N-acyltransferase</fullName>
        <ecNumber evidence="7">2.3.1.191</ecNumber>
    </recommendedName>
</protein>
<evidence type="ECO:0000256" key="1">
    <source>
        <dbReference type="ARBA" id="ARBA00022516"/>
    </source>
</evidence>
<feature type="domain" description="UDP-3-O-[3-hydroxymyristoyl] glucosamine N-acyltransferase non-repeat region" evidence="8">
    <location>
        <begin position="24"/>
        <end position="90"/>
    </location>
</feature>
<comment type="subunit">
    <text evidence="7">Homotrimer.</text>
</comment>
<dbReference type="InterPro" id="IPR007691">
    <property type="entry name" value="LpxD"/>
</dbReference>
<reference evidence="10" key="1">
    <citation type="submission" date="2017-04" db="EMBL/GenBank/DDBJ databases">
        <title>Function of individual gut microbiota members based on whole genome sequencing of pure cultures obtained from chicken caecum.</title>
        <authorList>
            <person name="Medvecky M."/>
            <person name="Cejkova D."/>
            <person name="Polansky O."/>
            <person name="Karasova D."/>
            <person name="Kubasova T."/>
            <person name="Cizek A."/>
            <person name="Rychlik I."/>
        </authorList>
    </citation>
    <scope>NUCLEOTIDE SEQUENCE [LARGE SCALE GENOMIC DNA]</scope>
    <source>
        <strain evidence="10">An90</strain>
    </source>
</reference>
<dbReference type="Gene3D" id="3.40.1390.10">
    <property type="entry name" value="MurE/MurF, N-terminal domain"/>
    <property type="match status" value="1"/>
</dbReference>
<keyword evidence="3 7" id="KW-0808">Transferase</keyword>
<evidence type="ECO:0000313" key="9">
    <source>
        <dbReference type="EMBL" id="OUN04325.1"/>
    </source>
</evidence>
<organism evidence="9 10">
    <name type="scientific">Alistipes onderdonkii</name>
    <dbReference type="NCBI Taxonomy" id="328813"/>
    <lineage>
        <taxon>Bacteria</taxon>
        <taxon>Pseudomonadati</taxon>
        <taxon>Bacteroidota</taxon>
        <taxon>Bacteroidia</taxon>
        <taxon>Bacteroidales</taxon>
        <taxon>Rikenellaceae</taxon>
        <taxon>Alistipes</taxon>
    </lineage>
</organism>
<evidence type="ECO:0000256" key="6">
    <source>
        <dbReference type="ARBA" id="ARBA00023315"/>
    </source>
</evidence>
<comment type="caution">
    <text evidence="9">The sequence shown here is derived from an EMBL/GenBank/DDBJ whole genome shotgun (WGS) entry which is preliminary data.</text>
</comment>
<evidence type="ECO:0000259" key="8">
    <source>
        <dbReference type="Pfam" id="PF04613"/>
    </source>
</evidence>
<dbReference type="Proteomes" id="UP000195772">
    <property type="component" value="Unassembled WGS sequence"/>
</dbReference>
<dbReference type="NCBIfam" id="NF002060">
    <property type="entry name" value="PRK00892.1"/>
    <property type="match status" value="1"/>
</dbReference>
<keyword evidence="5 7" id="KW-0443">Lipid metabolism</keyword>
<gene>
    <name evidence="7" type="primary">lpxD</name>
    <name evidence="9" type="ORF">B5G41_03175</name>
</gene>
<evidence type="ECO:0000256" key="5">
    <source>
        <dbReference type="ARBA" id="ARBA00023098"/>
    </source>
</evidence>
<dbReference type="GO" id="GO:0016020">
    <property type="term" value="C:membrane"/>
    <property type="evidence" value="ECO:0007669"/>
    <property type="project" value="GOC"/>
</dbReference>
<sequence>MMEFTAEMIAGFLGGEIVGDKEAKVHTVSSIEEGRAGSLSYLTNPKYEACIYTTGASVVLVNRTFEPSQPLSATLIKVDDAGACVLKLLEMYNAAKPRRSGISPLASVCAEAQVGEGCYIGDFAVVEAGVKIGNGCQIYPQVYLGTGVSVGEGTILYPGVKVYEGCCIGRNCILHAGAVIGADGFGFMPNAAGGFDKIPQLGNVVIEDDVEIGANTCIDRAKTDSTVIRRGVKLDNLIQIGHNVQVGENTVSSAQTGIAGTSKVGSNCFLAGQVGIADHVNVGNNVKIGSKSGLDKDVPDGEIRFGYPALPGMQYHRSATVFKRLPELEKRVNELEKQLAASKK</sequence>